<accession>A0A0M0KGL8</accession>
<evidence type="ECO:0000256" key="2">
    <source>
        <dbReference type="ARBA" id="ARBA00022795"/>
    </source>
</evidence>
<dbReference type="HAMAP" id="MF_01185">
    <property type="entry name" value="FliW"/>
    <property type="match status" value="1"/>
</dbReference>
<dbReference type="AlphaFoldDB" id="A0A0M0KGL8"/>
<organism evidence="5">
    <name type="scientific">Halalkalibacterium halodurans</name>
    <name type="common">Bacillus halodurans</name>
    <dbReference type="NCBI Taxonomy" id="86665"/>
    <lineage>
        <taxon>Bacteria</taxon>
        <taxon>Bacillati</taxon>
        <taxon>Bacillota</taxon>
        <taxon>Bacilli</taxon>
        <taxon>Bacillales</taxon>
        <taxon>Bacillaceae</taxon>
        <taxon>Halalkalibacterium (ex Joshi et al. 2022)</taxon>
    </lineage>
</organism>
<dbReference type="PANTHER" id="PTHR39190">
    <property type="entry name" value="FLAGELLAR ASSEMBLY FACTOR FLIW"/>
    <property type="match status" value="1"/>
</dbReference>
<evidence type="ECO:0000256" key="1">
    <source>
        <dbReference type="ARBA" id="ARBA00022490"/>
    </source>
</evidence>
<comment type="function">
    <text evidence="4">Acts as an anti-CsrA protein, binds CsrA and prevents it from repressing translation of its target genes, one of which is flagellin. Binds to flagellin and participates in the assembly of the flagellum.</text>
</comment>
<comment type="subunit">
    <text evidence="4">Interacts with translational regulator CsrA and flagellin(s).</text>
</comment>
<dbReference type="PANTHER" id="PTHR39190:SF1">
    <property type="entry name" value="FLAGELLAR ASSEMBLY FACTOR FLIW"/>
    <property type="match status" value="1"/>
</dbReference>
<dbReference type="EMBL" id="LILD01000001">
    <property type="protein sequence ID" value="KOO37742.1"/>
    <property type="molecule type" value="Genomic_DNA"/>
</dbReference>
<keyword evidence="5" id="KW-0969">Cilium</keyword>
<dbReference type="GO" id="GO:0005737">
    <property type="term" value="C:cytoplasm"/>
    <property type="evidence" value="ECO:0007669"/>
    <property type="project" value="UniProtKB-SubCell"/>
</dbReference>
<evidence type="ECO:0000313" key="5">
    <source>
        <dbReference type="EMBL" id="KOO37742.1"/>
    </source>
</evidence>
<comment type="caution">
    <text evidence="5">The sequence shown here is derived from an EMBL/GenBank/DDBJ whole genome shotgun (WGS) entry which is preliminary data.</text>
</comment>
<dbReference type="InterPro" id="IPR003775">
    <property type="entry name" value="Flagellar_assembly_factor_FliW"/>
</dbReference>
<keyword evidence="5" id="KW-0966">Cell projection</keyword>
<dbReference type="Gene3D" id="2.30.290.10">
    <property type="entry name" value="BH3618-like"/>
    <property type="match status" value="1"/>
</dbReference>
<evidence type="ECO:0000256" key="4">
    <source>
        <dbReference type="HAMAP-Rule" id="MF_01185"/>
    </source>
</evidence>
<keyword evidence="2 4" id="KW-1005">Bacterial flagellum biogenesis</keyword>
<sequence length="151" mass="17177">MKVIETKYNGKLEVAEDRLIAFDQGIPAFEDEKEFVLLPFEEATPYYTLQSTKTVDLAFIIVNPFSFFPEYRVKLPEATIAQLNITNENDVAIFSLLTVKEPFSETTVNLQAPIVINANKQMGKQLVLGDTAYDRKQPLFQKELVLVKEAK</sequence>
<dbReference type="Pfam" id="PF02623">
    <property type="entry name" value="FliW"/>
    <property type="match status" value="1"/>
</dbReference>
<dbReference type="GO" id="GO:0006417">
    <property type="term" value="P:regulation of translation"/>
    <property type="evidence" value="ECO:0007669"/>
    <property type="project" value="UniProtKB-KW"/>
</dbReference>
<dbReference type="SUPFAM" id="SSF141457">
    <property type="entry name" value="BH3618-like"/>
    <property type="match status" value="1"/>
</dbReference>
<comment type="similarity">
    <text evidence="4">Belongs to the FliW family.</text>
</comment>
<reference evidence="5" key="1">
    <citation type="submission" date="2015-08" db="EMBL/GenBank/DDBJ databases">
        <title>Complete DNA Sequence of Pseudomonas syringae pv. actinidiae, the Causal Agent of Kiwifruit Canker Disease.</title>
        <authorList>
            <person name="Rikkerink E.H.A."/>
            <person name="Fineran P.C."/>
        </authorList>
    </citation>
    <scope>NUCLEOTIDE SEQUENCE</scope>
    <source>
        <strain evidence="5">DSM 13666</strain>
    </source>
</reference>
<name>A0A0M0KGL8_ALKHA</name>
<dbReference type="PATRIC" id="fig|136160.3.peg.595"/>
<keyword evidence="1 4" id="KW-0963">Cytoplasm</keyword>
<evidence type="ECO:0000256" key="3">
    <source>
        <dbReference type="ARBA" id="ARBA00022845"/>
    </source>
</evidence>
<keyword evidence="4" id="KW-0143">Chaperone</keyword>
<dbReference type="RefSeq" id="WP_053430273.1">
    <property type="nucleotide sequence ID" value="NZ_CP040441.1"/>
</dbReference>
<dbReference type="GeneID" id="87599147"/>
<comment type="subcellular location">
    <subcellularLocation>
        <location evidence="4">Cytoplasm</location>
    </subcellularLocation>
</comment>
<dbReference type="GO" id="GO:0044780">
    <property type="term" value="P:bacterial-type flagellum assembly"/>
    <property type="evidence" value="ECO:0007669"/>
    <property type="project" value="UniProtKB-UniRule"/>
</dbReference>
<keyword evidence="5" id="KW-0282">Flagellum</keyword>
<protein>
    <recommendedName>
        <fullName evidence="4">Flagellar assembly factor FliW</fullName>
    </recommendedName>
</protein>
<proteinExistence type="inferred from homology"/>
<keyword evidence="3 4" id="KW-0810">Translation regulation</keyword>
<gene>
    <name evidence="4" type="primary">fliW</name>
    <name evidence="5" type="ORF">AMD02_01950</name>
</gene>
<dbReference type="NCBIfam" id="NF009793">
    <property type="entry name" value="PRK13285.1-1"/>
    <property type="match status" value="1"/>
</dbReference>
<dbReference type="InterPro" id="IPR024046">
    <property type="entry name" value="Flagellar_assmbl_FliW_dom_sf"/>
</dbReference>